<dbReference type="InterPro" id="IPR011663">
    <property type="entry name" value="UTRA"/>
</dbReference>
<keyword evidence="6" id="KW-1185">Reference proteome</keyword>
<dbReference type="Proteomes" id="UP001055153">
    <property type="component" value="Unassembled WGS sequence"/>
</dbReference>
<dbReference type="InterPro" id="IPR000524">
    <property type="entry name" value="Tscrpt_reg_HTH_GntR"/>
</dbReference>
<name>A0ABQ4SFJ6_9HYPH</name>
<dbReference type="SMART" id="SM00345">
    <property type="entry name" value="HTH_GNTR"/>
    <property type="match status" value="1"/>
</dbReference>
<reference evidence="5" key="1">
    <citation type="journal article" date="2021" name="Front. Microbiol.">
        <title>Comprehensive Comparative Genomics and Phenotyping of Methylobacterium Species.</title>
        <authorList>
            <person name="Alessa O."/>
            <person name="Ogura Y."/>
            <person name="Fujitani Y."/>
            <person name="Takami H."/>
            <person name="Hayashi T."/>
            <person name="Sahin N."/>
            <person name="Tani A."/>
        </authorList>
    </citation>
    <scope>NUCLEOTIDE SEQUENCE</scope>
    <source>
        <strain evidence="5">DSM 17168</strain>
    </source>
</reference>
<dbReference type="Gene3D" id="1.10.10.10">
    <property type="entry name" value="Winged helix-like DNA-binding domain superfamily/Winged helix DNA-binding domain"/>
    <property type="match status" value="1"/>
</dbReference>
<feature type="domain" description="HTH gntR-type" evidence="4">
    <location>
        <begin position="9"/>
        <end position="77"/>
    </location>
</feature>
<accession>A0ABQ4SFJ6</accession>
<evidence type="ECO:0000256" key="1">
    <source>
        <dbReference type="ARBA" id="ARBA00023015"/>
    </source>
</evidence>
<keyword evidence="3" id="KW-0804">Transcription</keyword>
<dbReference type="RefSeq" id="WP_238235959.1">
    <property type="nucleotide sequence ID" value="NZ_BPQQ01000034.1"/>
</dbReference>
<proteinExistence type="predicted"/>
<dbReference type="PANTHER" id="PTHR44846">
    <property type="entry name" value="MANNOSYL-D-GLYCERATE TRANSPORT/METABOLISM SYSTEM REPRESSOR MNGR-RELATED"/>
    <property type="match status" value="1"/>
</dbReference>
<dbReference type="Pfam" id="PF07702">
    <property type="entry name" value="UTRA"/>
    <property type="match status" value="1"/>
</dbReference>
<dbReference type="InterPro" id="IPR036390">
    <property type="entry name" value="WH_DNA-bd_sf"/>
</dbReference>
<keyword evidence="1" id="KW-0805">Transcription regulation</keyword>
<dbReference type="EMBL" id="BPQQ01000034">
    <property type="protein sequence ID" value="GJE01156.1"/>
    <property type="molecule type" value="Genomic_DNA"/>
</dbReference>
<keyword evidence="2" id="KW-0238">DNA-binding</keyword>
<dbReference type="InterPro" id="IPR036388">
    <property type="entry name" value="WH-like_DNA-bd_sf"/>
</dbReference>
<evidence type="ECO:0000256" key="2">
    <source>
        <dbReference type="ARBA" id="ARBA00023125"/>
    </source>
</evidence>
<dbReference type="SUPFAM" id="SSF46785">
    <property type="entry name" value="Winged helix' DNA-binding domain"/>
    <property type="match status" value="1"/>
</dbReference>
<reference evidence="5" key="2">
    <citation type="submission" date="2021-08" db="EMBL/GenBank/DDBJ databases">
        <authorList>
            <person name="Tani A."/>
            <person name="Ola A."/>
            <person name="Ogura Y."/>
            <person name="Katsura K."/>
            <person name="Hayashi T."/>
        </authorList>
    </citation>
    <scope>NUCLEOTIDE SEQUENCE</scope>
    <source>
        <strain evidence="5">DSM 17168</strain>
    </source>
</reference>
<dbReference type="PRINTS" id="PR00035">
    <property type="entry name" value="HTHGNTR"/>
</dbReference>
<dbReference type="SMART" id="SM00866">
    <property type="entry name" value="UTRA"/>
    <property type="match status" value="1"/>
</dbReference>
<dbReference type="PROSITE" id="PS50949">
    <property type="entry name" value="HTH_GNTR"/>
    <property type="match status" value="1"/>
</dbReference>
<sequence length="240" mass="26634">MLSSADSRSPKYARIADSMRQRIARAAWPRGTRLPANEALAAEFGVSRVTIRQAVDILVREGLLEARQGSGTYVTETPSQDRWLRVETSLAALATIYRDTSPEILTIAESSAAPRLTPADGTPAARYVYMRRVHSRAGEPYCVIGIYLDEAVFQRCPERFRAEVVIPILAGLSRPRIARARQTFTIGIADLDVAQQLGIPLSAPVGEVRRVFTDEDGRVIYLGEVTYRGDFVRIEMDLKP</sequence>
<dbReference type="CDD" id="cd07377">
    <property type="entry name" value="WHTH_GntR"/>
    <property type="match status" value="1"/>
</dbReference>
<dbReference type="SUPFAM" id="SSF64288">
    <property type="entry name" value="Chorismate lyase-like"/>
    <property type="match status" value="1"/>
</dbReference>
<evidence type="ECO:0000313" key="5">
    <source>
        <dbReference type="EMBL" id="GJE01156.1"/>
    </source>
</evidence>
<dbReference type="PANTHER" id="PTHR44846:SF1">
    <property type="entry name" value="MANNOSYL-D-GLYCERATE TRANSPORT_METABOLISM SYSTEM REPRESSOR MNGR-RELATED"/>
    <property type="match status" value="1"/>
</dbReference>
<evidence type="ECO:0000259" key="4">
    <source>
        <dbReference type="PROSITE" id="PS50949"/>
    </source>
</evidence>
<gene>
    <name evidence="5" type="primary">mngR</name>
    <name evidence="5" type="ORF">GMJLKIPL_3085</name>
</gene>
<dbReference type="InterPro" id="IPR050679">
    <property type="entry name" value="Bact_HTH_transcr_reg"/>
</dbReference>
<comment type="caution">
    <text evidence="5">The sequence shown here is derived from an EMBL/GenBank/DDBJ whole genome shotgun (WGS) entry which is preliminary data.</text>
</comment>
<dbReference type="Pfam" id="PF00392">
    <property type="entry name" value="GntR"/>
    <property type="match status" value="1"/>
</dbReference>
<protein>
    <submittedName>
        <fullName evidence="5">Mannosyl-D-glycerate transport/metabolism system repressor MngR</fullName>
    </submittedName>
</protein>
<organism evidence="5 6">
    <name type="scientific">Methylobacterium isbiliense</name>
    <dbReference type="NCBI Taxonomy" id="315478"/>
    <lineage>
        <taxon>Bacteria</taxon>
        <taxon>Pseudomonadati</taxon>
        <taxon>Pseudomonadota</taxon>
        <taxon>Alphaproteobacteria</taxon>
        <taxon>Hyphomicrobiales</taxon>
        <taxon>Methylobacteriaceae</taxon>
        <taxon>Methylobacterium</taxon>
    </lineage>
</organism>
<evidence type="ECO:0000313" key="6">
    <source>
        <dbReference type="Proteomes" id="UP001055153"/>
    </source>
</evidence>
<evidence type="ECO:0000256" key="3">
    <source>
        <dbReference type="ARBA" id="ARBA00023163"/>
    </source>
</evidence>
<dbReference type="Gene3D" id="3.40.1410.10">
    <property type="entry name" value="Chorismate lyase-like"/>
    <property type="match status" value="1"/>
</dbReference>
<dbReference type="InterPro" id="IPR028978">
    <property type="entry name" value="Chorismate_lyase_/UTRA_dom_sf"/>
</dbReference>